<feature type="region of interest" description="Disordered" evidence="1">
    <location>
        <begin position="72"/>
        <end position="185"/>
    </location>
</feature>
<keyword evidence="3" id="KW-1185">Reference proteome</keyword>
<feature type="compositionally biased region" description="Basic and acidic residues" evidence="1">
    <location>
        <begin position="1"/>
        <end position="10"/>
    </location>
</feature>
<comment type="caution">
    <text evidence="2">The sequence shown here is derived from an EMBL/GenBank/DDBJ whole genome shotgun (WGS) entry which is preliminary data.</text>
</comment>
<gene>
    <name evidence="2" type="ORF">QBC42DRAFT_238365</name>
</gene>
<feature type="region of interest" description="Disordered" evidence="1">
    <location>
        <begin position="1"/>
        <end position="41"/>
    </location>
</feature>
<dbReference type="PANTHER" id="PTHR41805:SF1">
    <property type="entry name" value="RRNA-PROCESSING PROTEIN FYV7"/>
    <property type="match status" value="1"/>
</dbReference>
<name>A0AAV9H9C4_9PEZI</name>
<dbReference type="AlphaFoldDB" id="A0AAV9H9C4"/>
<sequence>MAPKRARDEDATQSTDSTNQKKPRTGFRVGPDNLPDGAWKRKVTKIKKNLITKAKVKKQYAKVKAQVQAELEKRPVQQYGDSPATSDPSQPQKPAASPTIHPSRLNNLGPRSPSGPADGPNPNLLDPTHPDLQPRQPRHNSNRKHRPDYYSKELSAAQKAREAAEKRAAEIARREAEKQARIADRERFRKQMAKAKAPGKDGKRKVGREGKLLLERVQRLVGDAK</sequence>
<dbReference type="PANTHER" id="PTHR41805">
    <property type="entry name" value="EXPRESSED PROTEIN"/>
    <property type="match status" value="1"/>
</dbReference>
<evidence type="ECO:0008006" key="4">
    <source>
        <dbReference type="Google" id="ProtNLM"/>
    </source>
</evidence>
<protein>
    <recommendedName>
        <fullName evidence="4">rRNA-processing protein FYV7</fullName>
    </recommendedName>
</protein>
<feature type="region of interest" description="Disordered" evidence="1">
    <location>
        <begin position="191"/>
        <end position="210"/>
    </location>
</feature>
<organism evidence="2 3">
    <name type="scientific">Cladorrhinum samala</name>
    <dbReference type="NCBI Taxonomy" id="585594"/>
    <lineage>
        <taxon>Eukaryota</taxon>
        <taxon>Fungi</taxon>
        <taxon>Dikarya</taxon>
        <taxon>Ascomycota</taxon>
        <taxon>Pezizomycotina</taxon>
        <taxon>Sordariomycetes</taxon>
        <taxon>Sordariomycetidae</taxon>
        <taxon>Sordariales</taxon>
        <taxon>Podosporaceae</taxon>
        <taxon>Cladorrhinum</taxon>
    </lineage>
</organism>
<evidence type="ECO:0000313" key="3">
    <source>
        <dbReference type="Proteomes" id="UP001321749"/>
    </source>
</evidence>
<proteinExistence type="predicted"/>
<evidence type="ECO:0000256" key="1">
    <source>
        <dbReference type="SAM" id="MobiDB-lite"/>
    </source>
</evidence>
<accession>A0AAV9H9C4</accession>
<feature type="compositionally biased region" description="Basic residues" evidence="1">
    <location>
        <begin position="136"/>
        <end position="146"/>
    </location>
</feature>
<evidence type="ECO:0000313" key="2">
    <source>
        <dbReference type="EMBL" id="KAK4456511.1"/>
    </source>
</evidence>
<dbReference type="EMBL" id="MU865204">
    <property type="protein sequence ID" value="KAK4456511.1"/>
    <property type="molecule type" value="Genomic_DNA"/>
</dbReference>
<feature type="compositionally biased region" description="Polar residues" evidence="1">
    <location>
        <begin position="79"/>
        <end position="92"/>
    </location>
</feature>
<feature type="compositionally biased region" description="Basic and acidic residues" evidence="1">
    <location>
        <begin position="159"/>
        <end position="185"/>
    </location>
</feature>
<reference evidence="2" key="1">
    <citation type="journal article" date="2023" name="Mol. Phylogenet. Evol.">
        <title>Genome-scale phylogeny and comparative genomics of the fungal order Sordariales.</title>
        <authorList>
            <person name="Hensen N."/>
            <person name="Bonometti L."/>
            <person name="Westerberg I."/>
            <person name="Brannstrom I.O."/>
            <person name="Guillou S."/>
            <person name="Cros-Aarteil S."/>
            <person name="Calhoun S."/>
            <person name="Haridas S."/>
            <person name="Kuo A."/>
            <person name="Mondo S."/>
            <person name="Pangilinan J."/>
            <person name="Riley R."/>
            <person name="LaButti K."/>
            <person name="Andreopoulos B."/>
            <person name="Lipzen A."/>
            <person name="Chen C."/>
            <person name="Yan M."/>
            <person name="Daum C."/>
            <person name="Ng V."/>
            <person name="Clum A."/>
            <person name="Steindorff A."/>
            <person name="Ohm R.A."/>
            <person name="Martin F."/>
            <person name="Silar P."/>
            <person name="Natvig D.O."/>
            <person name="Lalanne C."/>
            <person name="Gautier V."/>
            <person name="Ament-Velasquez S.L."/>
            <person name="Kruys A."/>
            <person name="Hutchinson M.I."/>
            <person name="Powell A.J."/>
            <person name="Barry K."/>
            <person name="Miller A.N."/>
            <person name="Grigoriev I.V."/>
            <person name="Debuchy R."/>
            <person name="Gladieux P."/>
            <person name="Hiltunen Thoren M."/>
            <person name="Johannesson H."/>
        </authorList>
    </citation>
    <scope>NUCLEOTIDE SEQUENCE</scope>
    <source>
        <strain evidence="2">PSN324</strain>
    </source>
</reference>
<dbReference type="Proteomes" id="UP001321749">
    <property type="component" value="Unassembled WGS sequence"/>
</dbReference>
<reference evidence="2" key="2">
    <citation type="submission" date="2023-06" db="EMBL/GenBank/DDBJ databases">
        <authorList>
            <consortium name="Lawrence Berkeley National Laboratory"/>
            <person name="Mondo S.J."/>
            <person name="Hensen N."/>
            <person name="Bonometti L."/>
            <person name="Westerberg I."/>
            <person name="Brannstrom I.O."/>
            <person name="Guillou S."/>
            <person name="Cros-Aarteil S."/>
            <person name="Calhoun S."/>
            <person name="Haridas S."/>
            <person name="Kuo A."/>
            <person name="Pangilinan J."/>
            <person name="Riley R."/>
            <person name="Labutti K."/>
            <person name="Andreopoulos B."/>
            <person name="Lipzen A."/>
            <person name="Chen C."/>
            <person name="Yanf M."/>
            <person name="Daum C."/>
            <person name="Ng V."/>
            <person name="Clum A."/>
            <person name="Steindorff A."/>
            <person name="Ohm R."/>
            <person name="Martin F."/>
            <person name="Silar P."/>
            <person name="Natvig D."/>
            <person name="Lalanne C."/>
            <person name="Gautier V."/>
            <person name="Ament-Velasquez S.L."/>
            <person name="Kruys A."/>
            <person name="Hutchinson M.I."/>
            <person name="Powell A.J."/>
            <person name="Barry K."/>
            <person name="Miller A.N."/>
            <person name="Grigoriev I.V."/>
            <person name="Debuchy R."/>
            <person name="Gladieux P."/>
            <person name="Thoren M.H."/>
            <person name="Johannesson H."/>
        </authorList>
    </citation>
    <scope>NUCLEOTIDE SEQUENCE</scope>
    <source>
        <strain evidence="2">PSN324</strain>
    </source>
</reference>